<keyword evidence="2" id="KW-1185">Reference proteome</keyword>
<evidence type="ECO:0000313" key="1">
    <source>
        <dbReference type="EMBL" id="CAB1421177.1"/>
    </source>
</evidence>
<accession>A0A9N7TYM6</accession>
<organism evidence="1 2">
    <name type="scientific">Pleuronectes platessa</name>
    <name type="common">European plaice</name>
    <dbReference type="NCBI Taxonomy" id="8262"/>
    <lineage>
        <taxon>Eukaryota</taxon>
        <taxon>Metazoa</taxon>
        <taxon>Chordata</taxon>
        <taxon>Craniata</taxon>
        <taxon>Vertebrata</taxon>
        <taxon>Euteleostomi</taxon>
        <taxon>Actinopterygii</taxon>
        <taxon>Neopterygii</taxon>
        <taxon>Teleostei</taxon>
        <taxon>Neoteleostei</taxon>
        <taxon>Acanthomorphata</taxon>
        <taxon>Carangaria</taxon>
        <taxon>Pleuronectiformes</taxon>
        <taxon>Pleuronectoidei</taxon>
        <taxon>Pleuronectidae</taxon>
        <taxon>Pleuronectes</taxon>
    </lineage>
</organism>
<sequence length="106" mass="12035">MSKYLHYWEKPPVEPDSVWGNICLDRLGLSVKKTPAGMLHWGAVSTHTAKFGCCHEESHTGNSSARERWEIKEVTHLCFGSRTKTLTDDAATFMVSISRHLFDTIR</sequence>
<name>A0A9N7TYM6_PLEPL</name>
<evidence type="ECO:0000313" key="2">
    <source>
        <dbReference type="Proteomes" id="UP001153269"/>
    </source>
</evidence>
<dbReference type="AlphaFoldDB" id="A0A9N7TYM6"/>
<dbReference type="Proteomes" id="UP001153269">
    <property type="component" value="Unassembled WGS sequence"/>
</dbReference>
<reference evidence="1" key="1">
    <citation type="submission" date="2020-03" db="EMBL/GenBank/DDBJ databases">
        <authorList>
            <person name="Weist P."/>
        </authorList>
    </citation>
    <scope>NUCLEOTIDE SEQUENCE</scope>
</reference>
<protein>
    <submittedName>
        <fullName evidence="1">Uncharacterized protein</fullName>
    </submittedName>
</protein>
<proteinExistence type="predicted"/>
<dbReference type="EMBL" id="CADEAL010000509">
    <property type="protein sequence ID" value="CAB1421177.1"/>
    <property type="molecule type" value="Genomic_DNA"/>
</dbReference>
<gene>
    <name evidence="1" type="ORF">PLEPLA_LOCUS9059</name>
</gene>
<comment type="caution">
    <text evidence="1">The sequence shown here is derived from an EMBL/GenBank/DDBJ whole genome shotgun (WGS) entry which is preliminary data.</text>
</comment>